<feature type="region of interest" description="Disordered" evidence="1">
    <location>
        <begin position="36"/>
        <end position="58"/>
    </location>
</feature>
<dbReference type="AlphaFoldDB" id="A0A158EK52"/>
<sequence>MPGRDKYQRQTYAMRRASAAVARLILVTTPAEKAQAGKMGAALGEGSQDGRLVRCKEG</sequence>
<evidence type="ECO:0000313" key="3">
    <source>
        <dbReference type="Proteomes" id="UP000071859"/>
    </source>
</evidence>
<evidence type="ECO:0000256" key="1">
    <source>
        <dbReference type="SAM" id="MobiDB-lite"/>
    </source>
</evidence>
<accession>A0A158EK52</accession>
<comment type="caution">
    <text evidence="2">The sequence shown here is derived from an EMBL/GenBank/DDBJ whole genome shotgun (WGS) entry which is preliminary data.</text>
</comment>
<dbReference type="EMBL" id="FCOX02000186">
    <property type="protein sequence ID" value="SAL07229.1"/>
    <property type="molecule type" value="Genomic_DNA"/>
</dbReference>
<proteinExistence type="predicted"/>
<name>A0A158EK52_9BURK</name>
<reference evidence="2" key="1">
    <citation type="submission" date="2016-01" db="EMBL/GenBank/DDBJ databases">
        <authorList>
            <person name="Peeters C."/>
        </authorList>
    </citation>
    <scope>NUCLEOTIDE SEQUENCE</scope>
    <source>
        <strain evidence="2">LMG 29321</strain>
    </source>
</reference>
<gene>
    <name evidence="2" type="ORF">AWB78_08485</name>
</gene>
<dbReference type="RefSeq" id="WP_157697876.1">
    <property type="nucleotide sequence ID" value="NZ_FCOX02000186.1"/>
</dbReference>
<evidence type="ECO:0000313" key="2">
    <source>
        <dbReference type="EMBL" id="SAL07229.1"/>
    </source>
</evidence>
<organism evidence="2 3">
    <name type="scientific">Caballeronia calidae</name>
    <dbReference type="NCBI Taxonomy" id="1777139"/>
    <lineage>
        <taxon>Bacteria</taxon>
        <taxon>Pseudomonadati</taxon>
        <taxon>Pseudomonadota</taxon>
        <taxon>Betaproteobacteria</taxon>
        <taxon>Burkholderiales</taxon>
        <taxon>Burkholderiaceae</taxon>
        <taxon>Caballeronia</taxon>
    </lineage>
</organism>
<dbReference type="Proteomes" id="UP000071859">
    <property type="component" value="Unassembled WGS sequence"/>
</dbReference>
<protein>
    <submittedName>
        <fullName evidence="2">Uncharacterized protein</fullName>
    </submittedName>
</protein>
<keyword evidence="3" id="KW-1185">Reference proteome</keyword>